<accession>A0AAD2A3N9</accession>
<feature type="region of interest" description="Disordered" evidence="1">
    <location>
        <begin position="1"/>
        <end position="164"/>
    </location>
</feature>
<feature type="compositionally biased region" description="Polar residues" evidence="1">
    <location>
        <begin position="22"/>
        <end position="35"/>
    </location>
</feature>
<dbReference type="Gene3D" id="1.10.10.60">
    <property type="entry name" value="Homeodomain-like"/>
    <property type="match status" value="1"/>
</dbReference>
<organism evidence="3 4">
    <name type="scientific">Fraxinus pennsylvanica</name>
    <dbReference type="NCBI Taxonomy" id="56036"/>
    <lineage>
        <taxon>Eukaryota</taxon>
        <taxon>Viridiplantae</taxon>
        <taxon>Streptophyta</taxon>
        <taxon>Embryophyta</taxon>
        <taxon>Tracheophyta</taxon>
        <taxon>Spermatophyta</taxon>
        <taxon>Magnoliopsida</taxon>
        <taxon>eudicotyledons</taxon>
        <taxon>Gunneridae</taxon>
        <taxon>Pentapetalae</taxon>
        <taxon>asterids</taxon>
        <taxon>lamiids</taxon>
        <taxon>Lamiales</taxon>
        <taxon>Oleaceae</taxon>
        <taxon>Oleeae</taxon>
        <taxon>Fraxinus</taxon>
    </lineage>
</organism>
<dbReference type="EMBL" id="OU503052">
    <property type="protein sequence ID" value="CAI9780812.1"/>
    <property type="molecule type" value="Genomic_DNA"/>
</dbReference>
<name>A0AAD2A3N9_9LAMI</name>
<evidence type="ECO:0000313" key="3">
    <source>
        <dbReference type="EMBL" id="CAI9780812.1"/>
    </source>
</evidence>
<dbReference type="Proteomes" id="UP000834106">
    <property type="component" value="Chromosome 17"/>
</dbReference>
<dbReference type="AlphaFoldDB" id="A0AAD2A3N9"/>
<feature type="domain" description="Myb-like" evidence="2">
    <location>
        <begin position="313"/>
        <end position="353"/>
    </location>
</feature>
<reference evidence="3" key="1">
    <citation type="submission" date="2023-05" db="EMBL/GenBank/DDBJ databases">
        <authorList>
            <person name="Huff M."/>
        </authorList>
    </citation>
    <scope>NUCLEOTIDE SEQUENCE</scope>
</reference>
<dbReference type="CDD" id="cd00167">
    <property type="entry name" value="SANT"/>
    <property type="match status" value="1"/>
</dbReference>
<dbReference type="PROSITE" id="PS50090">
    <property type="entry name" value="MYB_LIKE"/>
    <property type="match status" value="1"/>
</dbReference>
<dbReference type="InterPro" id="IPR009057">
    <property type="entry name" value="Homeodomain-like_sf"/>
</dbReference>
<evidence type="ECO:0000256" key="1">
    <source>
        <dbReference type="SAM" id="MobiDB-lite"/>
    </source>
</evidence>
<dbReference type="InterPro" id="IPR001005">
    <property type="entry name" value="SANT/Myb"/>
</dbReference>
<feature type="compositionally biased region" description="Basic and acidic residues" evidence="1">
    <location>
        <begin position="152"/>
        <end position="162"/>
    </location>
</feature>
<dbReference type="PANTHER" id="PTHR14000:SF17">
    <property type="entry name" value="MYB-LIKE DOMAIN-CONTAINING PROTEIN"/>
    <property type="match status" value="1"/>
</dbReference>
<sequence length="593" mass="67284">MPERKSNTEQIPTTALRRSPRFLQSNQPEHQNPVTRKSEPSKIRVQNSCPTPISSSFQSCPSNTKKDEVSTKRKETDIVSKRTRKLSNGSRRYARSDGRADERNNGKDIDLGKKYVIERRVTRRSKEEVSKKQKETDTGSKRLKISSNGSRSDGRVGKKNGEGMDLGNQYVIERRVTRSLTRENRNVSIEVTDCIPRDDCSIRVRDLSDEGKAKFGVNLSEQFERNAEKRVVCPGRVTFCKYVEKGSNNLTECSDKRKAKPKQSISKFDDREWDAIMAGGDVKEGNGCKGKALIHENRSRSQIEEEHSIVHGWTKEQELALQRAYLTAKPTPHFWKKVARMVPGKSAQECFDRIQSENLTPSHPRVRSRARKKNESPLLLSASKLLISAETKIKKFRSSKRKSLLAQKTVRQLLEKQQNTDQDYEADLFTVLEPTTSPSTKYFDENAAFATPVQSNKGHGLLKKCQKKSSSAHKKQLSRLKSSCNAAFVSPPVLKQIKNKALHEKYIDQLHWREARRKAASLKNAKCIKSKNDKTDSHFENENAVKAAKDALIFNTQEAINQLRSQQSSKINIDDIGDDCFLSDVDEGEDGFL</sequence>
<protein>
    <recommendedName>
        <fullName evidence="2">Myb-like domain-containing protein</fullName>
    </recommendedName>
</protein>
<feature type="compositionally biased region" description="Basic and acidic residues" evidence="1">
    <location>
        <begin position="64"/>
        <end position="80"/>
    </location>
</feature>
<evidence type="ECO:0000259" key="2">
    <source>
        <dbReference type="PROSITE" id="PS50090"/>
    </source>
</evidence>
<proteinExistence type="predicted"/>
<dbReference type="PANTHER" id="PTHR14000">
    <property type="entry name" value="FINGER CCCH DOMAIN PROTEIN, PUTATIVE (DUF3755)-RELATED"/>
    <property type="match status" value="1"/>
</dbReference>
<dbReference type="SUPFAM" id="SSF46689">
    <property type="entry name" value="Homeodomain-like"/>
    <property type="match status" value="1"/>
</dbReference>
<feature type="compositionally biased region" description="Polar residues" evidence="1">
    <location>
        <begin position="44"/>
        <end position="63"/>
    </location>
</feature>
<gene>
    <name evidence="3" type="ORF">FPE_LOCUS28242</name>
</gene>
<feature type="compositionally biased region" description="Basic and acidic residues" evidence="1">
    <location>
        <begin position="94"/>
        <end position="140"/>
    </location>
</feature>
<keyword evidence="4" id="KW-1185">Reference proteome</keyword>
<evidence type="ECO:0000313" key="4">
    <source>
        <dbReference type="Proteomes" id="UP000834106"/>
    </source>
</evidence>